<dbReference type="eggNOG" id="COG2928">
    <property type="taxonomic scope" value="Bacteria"/>
</dbReference>
<proteinExistence type="predicted"/>
<dbReference type="AlphaFoldDB" id="X5DXF8"/>
<dbReference type="HOGENOM" id="CLU_068050_4_1_10"/>
<reference evidence="2 4" key="1">
    <citation type="submission" date="2014-03" db="EMBL/GenBank/DDBJ databases">
        <title>Complete genome sequence of a deeply braunched marine Bacteroidia bacterium Draconibacterium orientale type strain FH5T.</title>
        <authorList>
            <person name="Li X."/>
            <person name="Wang X."/>
            <person name="Xie Z."/>
            <person name="Du Z."/>
            <person name="Chen G."/>
        </authorList>
    </citation>
    <scope>NUCLEOTIDE SEQUENCE [LARGE SCALE GENOMIC DNA]</scope>
    <source>
        <strain evidence="2 4">FH5</strain>
    </source>
</reference>
<reference evidence="3 5" key="2">
    <citation type="submission" date="2016-10" db="EMBL/GenBank/DDBJ databases">
        <authorList>
            <person name="de Groot N.N."/>
        </authorList>
    </citation>
    <scope>NUCLEOTIDE SEQUENCE [LARGE SCALE GENOMIC DNA]</scope>
    <source>
        <strain evidence="3 5">DSM 25947</strain>
    </source>
</reference>
<protein>
    <submittedName>
        <fullName evidence="2 3">Membrane protein</fullName>
    </submittedName>
</protein>
<keyword evidence="4" id="KW-1185">Reference proteome</keyword>
<evidence type="ECO:0000313" key="3">
    <source>
        <dbReference type="EMBL" id="SET51862.1"/>
    </source>
</evidence>
<evidence type="ECO:0000313" key="2">
    <source>
        <dbReference type="EMBL" id="AHW58956.1"/>
    </source>
</evidence>
<dbReference type="RefSeq" id="WP_051567574.1">
    <property type="nucleotide sequence ID" value="NZ_FOHT01000015.1"/>
</dbReference>
<organism evidence="3 5">
    <name type="scientific">Draconibacterium orientale</name>
    <dbReference type="NCBI Taxonomy" id="1168034"/>
    <lineage>
        <taxon>Bacteria</taxon>
        <taxon>Pseudomonadati</taxon>
        <taxon>Bacteroidota</taxon>
        <taxon>Bacteroidia</taxon>
        <taxon>Marinilabiliales</taxon>
        <taxon>Prolixibacteraceae</taxon>
        <taxon>Draconibacterium</taxon>
    </lineage>
</organism>
<dbReference type="EMBL" id="FOHT01000015">
    <property type="protein sequence ID" value="SET51862.1"/>
    <property type="molecule type" value="Genomic_DNA"/>
</dbReference>
<dbReference type="KEGG" id="dori:FH5T_03335"/>
<sequence length="207" mass="23403">MKKLFNYLLQGLLYIAPLGITIYVIYLIFNFIDNLLDDYLEKSLGIDIPGLGILVIVGFLIIVGIIGQSIIARPFQKLFKKLLEKVPLLRFVFSAMNDLFSAFVGKEKKFNKPVIVLVNPISNLEKLGFLTEEDLGNIGETEKVAVYFPHSYNFSGEMFIVPKEQVKPIDINPAVVMKFIVSGGVSKMYDDPNDDQGNYDEIQKQEK</sequence>
<keyword evidence="1" id="KW-1133">Transmembrane helix</keyword>
<dbReference type="InterPro" id="IPR007462">
    <property type="entry name" value="COV1-like"/>
</dbReference>
<keyword evidence="1" id="KW-0812">Transmembrane</keyword>
<dbReference type="Pfam" id="PF04367">
    <property type="entry name" value="DUF502"/>
    <property type="match status" value="1"/>
</dbReference>
<dbReference type="Proteomes" id="UP000023772">
    <property type="component" value="Chromosome"/>
</dbReference>
<keyword evidence="1" id="KW-0472">Membrane</keyword>
<dbReference type="PANTHER" id="PTHR31876">
    <property type="entry name" value="COV-LIKE PROTEIN 1"/>
    <property type="match status" value="1"/>
</dbReference>
<evidence type="ECO:0000313" key="5">
    <source>
        <dbReference type="Proteomes" id="UP000181981"/>
    </source>
</evidence>
<evidence type="ECO:0000256" key="1">
    <source>
        <dbReference type="SAM" id="Phobius"/>
    </source>
</evidence>
<feature type="transmembrane region" description="Helical" evidence="1">
    <location>
        <begin position="12"/>
        <end position="32"/>
    </location>
</feature>
<evidence type="ECO:0000313" key="4">
    <source>
        <dbReference type="Proteomes" id="UP000023772"/>
    </source>
</evidence>
<dbReference type="Proteomes" id="UP000181981">
    <property type="component" value="Unassembled WGS sequence"/>
</dbReference>
<dbReference type="PANTHER" id="PTHR31876:SF26">
    <property type="entry name" value="PROTEIN LIKE COV 2"/>
    <property type="match status" value="1"/>
</dbReference>
<feature type="transmembrane region" description="Helical" evidence="1">
    <location>
        <begin position="52"/>
        <end position="72"/>
    </location>
</feature>
<name>X5DXF8_9BACT</name>
<gene>
    <name evidence="2" type="ORF">FH5T_03335</name>
    <name evidence="3" type="ORF">SAMN05444285_11540</name>
</gene>
<accession>X5DXF8</accession>
<dbReference type="EMBL" id="CP007451">
    <property type="protein sequence ID" value="AHW58956.1"/>
    <property type="molecule type" value="Genomic_DNA"/>
</dbReference>
<dbReference type="OrthoDB" id="9789516at2"/>